<keyword evidence="3" id="KW-1185">Reference proteome</keyword>
<comment type="caution">
    <text evidence="2">The sequence shown here is derived from an EMBL/GenBank/DDBJ whole genome shotgun (WGS) entry which is preliminary data.</text>
</comment>
<protein>
    <submittedName>
        <fullName evidence="2">Uncharacterized protein</fullName>
    </submittedName>
</protein>
<evidence type="ECO:0000256" key="1">
    <source>
        <dbReference type="SAM" id="Phobius"/>
    </source>
</evidence>
<organism evidence="2 3">
    <name type="scientific">Bosea vestrisii</name>
    <dbReference type="NCBI Taxonomy" id="151416"/>
    <lineage>
        <taxon>Bacteria</taxon>
        <taxon>Pseudomonadati</taxon>
        <taxon>Pseudomonadota</taxon>
        <taxon>Alphaproteobacteria</taxon>
        <taxon>Hyphomicrobiales</taxon>
        <taxon>Boseaceae</taxon>
        <taxon>Bosea</taxon>
    </lineage>
</organism>
<dbReference type="RefSeq" id="WP_377006559.1">
    <property type="nucleotide sequence ID" value="NZ_JBHSLV010000007.1"/>
</dbReference>
<keyword evidence="1" id="KW-0472">Membrane</keyword>
<evidence type="ECO:0000313" key="3">
    <source>
        <dbReference type="Proteomes" id="UP001596104"/>
    </source>
</evidence>
<reference evidence="3" key="1">
    <citation type="journal article" date="2019" name="Int. J. Syst. Evol. Microbiol.">
        <title>The Global Catalogue of Microorganisms (GCM) 10K type strain sequencing project: providing services to taxonomists for standard genome sequencing and annotation.</title>
        <authorList>
            <consortium name="The Broad Institute Genomics Platform"/>
            <consortium name="The Broad Institute Genome Sequencing Center for Infectious Disease"/>
            <person name="Wu L."/>
            <person name="Ma J."/>
        </authorList>
    </citation>
    <scope>NUCLEOTIDE SEQUENCE [LARGE SCALE GENOMIC DNA]</scope>
    <source>
        <strain evidence="3">CGMCC 1.16326</strain>
    </source>
</reference>
<name>A0ABW0H608_9HYPH</name>
<sequence length="163" mass="17812">MPEKASRFLFVILFGLLSLPSVACIFLFIAFVAIGSPFHLVQAIHALSDGNLLLWSNIKTSAMMAIIAVFGSVTMFHFIRLAGVFSLRGRKGLQAIPKMRWSALISVAAPLFLLVPYLVDIFPADFLRGDVSSFYLSGLALLPSVVHLGIEIMSAERQPVFAD</sequence>
<proteinExistence type="predicted"/>
<evidence type="ECO:0000313" key="2">
    <source>
        <dbReference type="EMBL" id="MFC5391787.1"/>
    </source>
</evidence>
<keyword evidence="1" id="KW-1133">Transmembrane helix</keyword>
<feature type="transmembrane region" description="Helical" evidence="1">
    <location>
        <begin position="62"/>
        <end position="87"/>
    </location>
</feature>
<keyword evidence="1" id="KW-0812">Transmembrane</keyword>
<dbReference type="Proteomes" id="UP001596104">
    <property type="component" value="Unassembled WGS sequence"/>
</dbReference>
<accession>A0ABW0H608</accession>
<feature type="transmembrane region" description="Helical" evidence="1">
    <location>
        <begin position="99"/>
        <end position="119"/>
    </location>
</feature>
<feature type="transmembrane region" description="Helical" evidence="1">
    <location>
        <begin position="131"/>
        <end position="150"/>
    </location>
</feature>
<gene>
    <name evidence="2" type="ORF">ACFPPC_03940</name>
</gene>
<dbReference type="EMBL" id="JBHSLV010000007">
    <property type="protein sequence ID" value="MFC5391787.1"/>
    <property type="molecule type" value="Genomic_DNA"/>
</dbReference>
<feature type="transmembrane region" description="Helical" evidence="1">
    <location>
        <begin position="7"/>
        <end position="34"/>
    </location>
</feature>